<dbReference type="AlphaFoldDB" id="A0AAV9ZEG8"/>
<sequence>MAFDLLKNRDENVPLGPFDSKVGAVVTFEGESYYITSNTDYIPSPPLHSVRKLFRRRDFRLGDDDPAQWPQRYVAQYCHLAAIPRPKSKYLPMSIMWWTPSPDDFYSADDAAFRVLCKLQPSRFAKLQKVVDDFWAEIKRYETSIAPETMNPYFSPLMVAVNAALERLSTIPSPHQEPPVLPTTILKVQQINISHHRLQLQGRGLPPFWCHTCHGGAATAVSWGAFGSHTCHI</sequence>
<organism evidence="1 2">
    <name type="scientific">Favolaschia claudopus</name>
    <dbReference type="NCBI Taxonomy" id="2862362"/>
    <lineage>
        <taxon>Eukaryota</taxon>
        <taxon>Fungi</taxon>
        <taxon>Dikarya</taxon>
        <taxon>Basidiomycota</taxon>
        <taxon>Agaricomycotina</taxon>
        <taxon>Agaricomycetes</taxon>
        <taxon>Agaricomycetidae</taxon>
        <taxon>Agaricales</taxon>
        <taxon>Marasmiineae</taxon>
        <taxon>Mycenaceae</taxon>
        <taxon>Favolaschia</taxon>
    </lineage>
</organism>
<evidence type="ECO:0000313" key="2">
    <source>
        <dbReference type="Proteomes" id="UP001362999"/>
    </source>
</evidence>
<evidence type="ECO:0000313" key="1">
    <source>
        <dbReference type="EMBL" id="KAK6980663.1"/>
    </source>
</evidence>
<accession>A0AAV9ZEG8</accession>
<reference evidence="1 2" key="1">
    <citation type="journal article" date="2024" name="J Genomics">
        <title>Draft genome sequencing and assembly of Favolaschia claudopus CIRM-BRFM 2984 isolated from oak limbs.</title>
        <authorList>
            <person name="Navarro D."/>
            <person name="Drula E."/>
            <person name="Chaduli D."/>
            <person name="Cazenave R."/>
            <person name="Ahrendt S."/>
            <person name="Wang J."/>
            <person name="Lipzen A."/>
            <person name="Daum C."/>
            <person name="Barry K."/>
            <person name="Grigoriev I.V."/>
            <person name="Favel A."/>
            <person name="Rosso M.N."/>
            <person name="Martin F."/>
        </authorList>
    </citation>
    <scope>NUCLEOTIDE SEQUENCE [LARGE SCALE GENOMIC DNA]</scope>
    <source>
        <strain evidence="1 2">CIRM-BRFM 2984</strain>
    </source>
</reference>
<keyword evidence="2" id="KW-1185">Reference proteome</keyword>
<protein>
    <submittedName>
        <fullName evidence="1">Uncharacterized protein</fullName>
    </submittedName>
</protein>
<gene>
    <name evidence="1" type="ORF">R3P38DRAFT_3235272</name>
</gene>
<dbReference type="Proteomes" id="UP001362999">
    <property type="component" value="Unassembled WGS sequence"/>
</dbReference>
<dbReference type="EMBL" id="JAWWNJ010000157">
    <property type="protein sequence ID" value="KAK6980663.1"/>
    <property type="molecule type" value="Genomic_DNA"/>
</dbReference>
<comment type="caution">
    <text evidence="1">The sequence shown here is derived from an EMBL/GenBank/DDBJ whole genome shotgun (WGS) entry which is preliminary data.</text>
</comment>
<name>A0AAV9ZEG8_9AGAR</name>
<proteinExistence type="predicted"/>